<protein>
    <submittedName>
        <fullName evidence="1">Uncharacterized protein</fullName>
    </submittedName>
</protein>
<dbReference type="EMBL" id="OQ187816">
    <property type="protein sequence ID" value="WCR32951.1"/>
    <property type="molecule type" value="Genomic_DNA"/>
</dbReference>
<keyword evidence="2" id="KW-1185">Reference proteome</keyword>
<accession>A0AAF0BY76</accession>
<evidence type="ECO:0000313" key="2">
    <source>
        <dbReference type="Proteomes" id="UP001219433"/>
    </source>
</evidence>
<dbReference type="Proteomes" id="UP001219433">
    <property type="component" value="Segment"/>
</dbReference>
<reference evidence="1" key="1">
    <citation type="submission" date="2023-01" db="EMBL/GenBank/DDBJ databases">
        <authorList>
            <person name="Liu Y."/>
            <person name="Sun Z."/>
        </authorList>
    </citation>
    <scope>NUCLEOTIDE SEQUENCE</scope>
</reference>
<proteinExistence type="predicted"/>
<organism evidence="1 2">
    <name type="scientific">Bacillus phage BC-5</name>
    <dbReference type="NCBI Taxonomy" id="3020389"/>
    <lineage>
        <taxon>Viruses</taxon>
        <taxon>Duplodnaviria</taxon>
        <taxon>Heunggongvirae</taxon>
        <taxon>Uroviricota</taxon>
        <taxon>Caudoviricetes</taxon>
        <taxon>Salasmaviridae</taxon>
        <taxon>Northropvirinae</taxon>
        <taxon>Hemphillvirus</taxon>
        <taxon>Hemphillvirus bece5</taxon>
    </lineage>
</organism>
<sequence length="100" mass="11864">METITRKDSRYKPSFNPKRIENYIDDPSVTNLIKRVDEICEKYGFEYDSKIYKVIETGITGTMNNSGVRLKSRKTRYRGQDDIQITYYEVKIKKKEVVLL</sequence>
<name>A0AAF0BY76_9CAUD</name>
<gene>
    <name evidence="1" type="ORF">BC5_0038</name>
</gene>
<evidence type="ECO:0000313" key="1">
    <source>
        <dbReference type="EMBL" id="WCR32951.1"/>
    </source>
</evidence>